<protein>
    <submittedName>
        <fullName evidence="2">Uncharacterized protein</fullName>
    </submittedName>
</protein>
<dbReference type="RefSeq" id="WP_269275966.1">
    <property type="nucleotide sequence ID" value="NZ_JAPVOI010000004.1"/>
</dbReference>
<dbReference type="Proteomes" id="UP001079430">
    <property type="component" value="Unassembled WGS sequence"/>
</dbReference>
<dbReference type="EMBL" id="JAPVOI010000004">
    <property type="protein sequence ID" value="MCZ4089364.1"/>
    <property type="molecule type" value="Genomic_DNA"/>
</dbReference>
<accession>A0ABT4KBY2</accession>
<comment type="caution">
    <text evidence="2">The sequence shown here is derived from an EMBL/GenBank/DDBJ whole genome shotgun (WGS) entry which is preliminary data.</text>
</comment>
<reference evidence="2" key="1">
    <citation type="submission" date="2022-10" db="EMBL/GenBank/DDBJ databases">
        <title>Whole genome sequencing of three plant growth promoting bacteria isolated from Vachellia tortilis subsp. raddiana in Morocco.</title>
        <authorList>
            <person name="Hnini M."/>
            <person name="Zouagui R."/>
            <person name="Zouagui H."/>
            <person name="Chemao Elfihri M.-W."/>
            <person name="Ibrahimi A."/>
            <person name="Sbabou L."/>
            <person name="Aurag J."/>
        </authorList>
    </citation>
    <scope>NUCLEOTIDE SEQUENCE</scope>
    <source>
        <strain evidence="2">LMR678</strain>
    </source>
</reference>
<gene>
    <name evidence="2" type="ORF">O3W52_04605</name>
</gene>
<evidence type="ECO:0000313" key="2">
    <source>
        <dbReference type="EMBL" id="MCZ4089364.1"/>
    </source>
</evidence>
<sequence length="207" mass="23273">MSGPVLLIWNGEAFEPANRHWARECDKRFVVGEFYTLAEHNDRSMNSHRHYFAAVADAWRNLPEHYSGLPFAESAEHLRAYALIRTGYCDAHTIVCSSKAEAMRLAAFIRPIDAFSVVDVKEATVTRYVAKSQSMRAMGKEEFSASKSAVLDFLDDLIGVERGTTQRNAEPQHENDHPPRNHPLGPLARRPPPVPPLSAPQAARRRN</sequence>
<feature type="compositionally biased region" description="Pro residues" evidence="1">
    <location>
        <begin position="189"/>
        <end position="198"/>
    </location>
</feature>
<evidence type="ECO:0000313" key="3">
    <source>
        <dbReference type="Proteomes" id="UP001079430"/>
    </source>
</evidence>
<feature type="compositionally biased region" description="Basic and acidic residues" evidence="1">
    <location>
        <begin position="170"/>
        <end position="179"/>
    </location>
</feature>
<name>A0ABT4KBY2_9HYPH</name>
<evidence type="ECO:0000256" key="1">
    <source>
        <dbReference type="SAM" id="MobiDB-lite"/>
    </source>
</evidence>
<organism evidence="2 3">
    <name type="scientific">Sinorhizobium psoraleae</name>
    <dbReference type="NCBI Taxonomy" id="520838"/>
    <lineage>
        <taxon>Bacteria</taxon>
        <taxon>Pseudomonadati</taxon>
        <taxon>Pseudomonadota</taxon>
        <taxon>Alphaproteobacteria</taxon>
        <taxon>Hyphomicrobiales</taxon>
        <taxon>Rhizobiaceae</taxon>
        <taxon>Sinorhizobium/Ensifer group</taxon>
        <taxon>Sinorhizobium</taxon>
    </lineage>
</organism>
<feature type="region of interest" description="Disordered" evidence="1">
    <location>
        <begin position="166"/>
        <end position="207"/>
    </location>
</feature>
<keyword evidence="3" id="KW-1185">Reference proteome</keyword>
<proteinExistence type="predicted"/>